<dbReference type="PANTHER" id="PTHR47718:SF18">
    <property type="entry name" value="PROTEIN FAR1-RELATED SEQUENCE 5-LIKE"/>
    <property type="match status" value="1"/>
</dbReference>
<feature type="domain" description="MULE transposase" evidence="1">
    <location>
        <begin position="145"/>
        <end position="198"/>
    </location>
</feature>
<protein>
    <submittedName>
        <fullName evidence="2">Protein FAR1-RELATED SEQUENCE 5-like</fullName>
    </submittedName>
</protein>
<dbReference type="InterPro" id="IPR018289">
    <property type="entry name" value="MULE_transposase_dom"/>
</dbReference>
<keyword evidence="3" id="KW-1185">Reference proteome</keyword>
<dbReference type="EMBL" id="JBEAFC010000003">
    <property type="protein sequence ID" value="KAL1564053.1"/>
    <property type="molecule type" value="Genomic_DNA"/>
</dbReference>
<evidence type="ECO:0000313" key="2">
    <source>
        <dbReference type="EMBL" id="KAL1564053.1"/>
    </source>
</evidence>
<evidence type="ECO:0000313" key="3">
    <source>
        <dbReference type="Proteomes" id="UP001567538"/>
    </source>
</evidence>
<proteinExistence type="predicted"/>
<accession>A0ABD1I982</accession>
<evidence type="ECO:0000259" key="1">
    <source>
        <dbReference type="Pfam" id="PF10551"/>
    </source>
</evidence>
<dbReference type="AlphaFoldDB" id="A0ABD1I982"/>
<gene>
    <name evidence="2" type="ORF">AAHA92_06458</name>
</gene>
<name>A0ABD1I982_SALDI</name>
<dbReference type="PANTHER" id="PTHR47718">
    <property type="entry name" value="OS01G0519700 PROTEIN"/>
    <property type="match status" value="1"/>
</dbReference>
<organism evidence="2 3">
    <name type="scientific">Salvia divinorum</name>
    <name type="common">Maria pastora</name>
    <name type="synonym">Diviner's sage</name>
    <dbReference type="NCBI Taxonomy" id="28513"/>
    <lineage>
        <taxon>Eukaryota</taxon>
        <taxon>Viridiplantae</taxon>
        <taxon>Streptophyta</taxon>
        <taxon>Embryophyta</taxon>
        <taxon>Tracheophyta</taxon>
        <taxon>Spermatophyta</taxon>
        <taxon>Magnoliopsida</taxon>
        <taxon>eudicotyledons</taxon>
        <taxon>Gunneridae</taxon>
        <taxon>Pentapetalae</taxon>
        <taxon>asterids</taxon>
        <taxon>lamiids</taxon>
        <taxon>Lamiales</taxon>
        <taxon>Lamiaceae</taxon>
        <taxon>Nepetoideae</taxon>
        <taxon>Mentheae</taxon>
        <taxon>Salviinae</taxon>
        <taxon>Salvia</taxon>
        <taxon>Salvia subgen. Calosphace</taxon>
    </lineage>
</organism>
<comment type="caution">
    <text evidence="2">The sequence shown here is derived from an EMBL/GenBank/DDBJ whole genome shotgun (WGS) entry which is preliminary data.</text>
</comment>
<sequence>MESAANNEGMYIPVCDEALKPMIGMKFKPLVEGVEFYEHYARSVGFGIWKQGYKSVHGIIKWQYLTSSRQGSKKFIPGHASKSSEVSAKKRRCRSFRCECLAKLNLSYFSDDMSSGYEIGSHGKLTKLFWADVISRRNYHMFGDVVSFDSTYNTNRYCMIFAPFTGKDNHSRTVTFGAGLLSNEDPDEFDMIWNDLMERAVRDQRNVNSRLNYLDYSAIPVLSTQLSIEKHASTIYTDSIFKDVQQKISNGLLKCEMVSISVEDNIKMYKVKDQYDITWWLKSSLLKAAHGLSSEEQQPFEHLDEKQEVKKKLYSNFYRLVQKTEGSMDHLSLLNAGLYDLEEHIFGNGAVPSVIEKKKMVEDFYGMSVPDVIDVHPPDVVSTKGSGTDRVSRRETAIKKSNKPLRRCGKCHELGHHDSRNCGRVNGKTRTASTSQA</sequence>
<reference evidence="2 3" key="1">
    <citation type="submission" date="2024-06" db="EMBL/GenBank/DDBJ databases">
        <title>A chromosome level genome sequence of Diviner's sage (Salvia divinorum).</title>
        <authorList>
            <person name="Ford S.A."/>
            <person name="Ro D.-K."/>
            <person name="Ness R.W."/>
            <person name="Phillips M.A."/>
        </authorList>
    </citation>
    <scope>NUCLEOTIDE SEQUENCE [LARGE SCALE GENOMIC DNA]</scope>
    <source>
        <strain evidence="2">SAF-2024a</strain>
        <tissue evidence="2">Leaf</tissue>
    </source>
</reference>
<dbReference type="Proteomes" id="UP001567538">
    <property type="component" value="Unassembled WGS sequence"/>
</dbReference>
<dbReference type="Pfam" id="PF10551">
    <property type="entry name" value="MULE"/>
    <property type="match status" value="1"/>
</dbReference>